<proteinExistence type="predicted"/>
<evidence type="ECO:0000313" key="1">
    <source>
        <dbReference type="EMBL" id="KAF4731499.1"/>
    </source>
</evidence>
<dbReference type="AlphaFoldDB" id="A0A7J6SEW1"/>
<reference evidence="1 2" key="1">
    <citation type="submission" date="2020-04" db="EMBL/GenBank/DDBJ databases">
        <title>Perkinsus olseni comparative genomics.</title>
        <authorList>
            <person name="Bogema D.R."/>
        </authorList>
    </citation>
    <scope>NUCLEOTIDE SEQUENCE [LARGE SCALE GENOMIC DNA]</scope>
    <source>
        <strain evidence="1 2">ATCC PRA-207</strain>
    </source>
</reference>
<organism evidence="1 2">
    <name type="scientific">Perkinsus olseni</name>
    <name type="common">Perkinsus atlanticus</name>
    <dbReference type="NCBI Taxonomy" id="32597"/>
    <lineage>
        <taxon>Eukaryota</taxon>
        <taxon>Sar</taxon>
        <taxon>Alveolata</taxon>
        <taxon>Perkinsozoa</taxon>
        <taxon>Perkinsea</taxon>
        <taxon>Perkinsida</taxon>
        <taxon>Perkinsidae</taxon>
        <taxon>Perkinsus</taxon>
    </lineage>
</organism>
<dbReference type="Proteomes" id="UP000553632">
    <property type="component" value="Unassembled WGS sequence"/>
</dbReference>
<gene>
    <name evidence="1" type="ORF">FOZ63_024762</name>
</gene>
<protein>
    <submittedName>
        <fullName evidence="1">Uncharacterized protein</fullName>
    </submittedName>
</protein>
<keyword evidence="2" id="KW-1185">Reference proteome</keyword>
<comment type="caution">
    <text evidence="1">The sequence shown here is derived from an EMBL/GenBank/DDBJ whole genome shotgun (WGS) entry which is preliminary data.</text>
</comment>
<sequence length="228" mass="25975">MVNCPVSRVLPPFQARPMTMDGLRVWRLQRKKPLVEKASTSGSSSTGRGFRVDHLRCPGFRYELDSEEGVFYYRRGYKTEGHIQSCGSRGAETCEDAVVSLEAHLRDMFEVELPPSYQTLQYQLCVQFAGEKLSTWITDRTDVFHSREGTPIGGCVANAVGGISPPIIFYRHGDTAFLKTQHNVPMVPRMRDTLVGRYAQRTKRWDSGGTRHRTSWQSWRSTRLLSNQ</sequence>
<name>A0A7J6SEW1_PEROL</name>
<dbReference type="EMBL" id="JABANO010018632">
    <property type="protein sequence ID" value="KAF4731499.1"/>
    <property type="molecule type" value="Genomic_DNA"/>
</dbReference>
<accession>A0A7J6SEW1</accession>
<evidence type="ECO:0000313" key="2">
    <source>
        <dbReference type="Proteomes" id="UP000553632"/>
    </source>
</evidence>